<dbReference type="eggNOG" id="COG0834">
    <property type="taxonomic scope" value="Bacteria"/>
</dbReference>
<evidence type="ECO:0000313" key="1">
    <source>
        <dbReference type="EMBL" id="AHE52862.1"/>
    </source>
</evidence>
<gene>
    <name evidence="1" type="ORF">NX02_05625</name>
</gene>
<dbReference type="OrthoDB" id="7427069at2"/>
<protein>
    <recommendedName>
        <fullName evidence="3">Solute-binding protein family 3/N-terminal domain-containing protein</fullName>
    </recommendedName>
</protein>
<organism evidence="1 2">
    <name type="scientific">Sphingomonas sanxanigenens DSM 19645 = NX02</name>
    <dbReference type="NCBI Taxonomy" id="1123269"/>
    <lineage>
        <taxon>Bacteria</taxon>
        <taxon>Pseudomonadati</taxon>
        <taxon>Pseudomonadota</taxon>
        <taxon>Alphaproteobacteria</taxon>
        <taxon>Sphingomonadales</taxon>
        <taxon>Sphingomonadaceae</taxon>
        <taxon>Sphingomonas</taxon>
    </lineage>
</organism>
<dbReference type="PATRIC" id="fig|1123269.5.peg.1087"/>
<name>W0A8P4_9SPHN</name>
<dbReference type="HOGENOM" id="CLU_1757675_0_0_5"/>
<accession>W0A8P4</accession>
<dbReference type="EMBL" id="CP006644">
    <property type="protein sequence ID" value="AHE52862.1"/>
    <property type="molecule type" value="Genomic_DNA"/>
</dbReference>
<proteinExistence type="predicted"/>
<dbReference type="KEGG" id="ssan:NX02_05625"/>
<dbReference type="STRING" id="1123269.NX02_05625"/>
<dbReference type="PROSITE" id="PS51257">
    <property type="entry name" value="PROKAR_LIPOPROTEIN"/>
    <property type="match status" value="1"/>
</dbReference>
<reference evidence="1 2" key="1">
    <citation type="submission" date="2013-07" db="EMBL/GenBank/DDBJ databases">
        <title>Completed genome of Sphingomonas sanxanigenens NX02.</title>
        <authorList>
            <person name="Ma T."/>
            <person name="Huang H."/>
            <person name="Wu M."/>
            <person name="Li X."/>
            <person name="Li G."/>
        </authorList>
    </citation>
    <scope>NUCLEOTIDE SEQUENCE [LARGE SCALE GENOMIC DNA]</scope>
    <source>
        <strain evidence="1 2">NX02</strain>
    </source>
</reference>
<dbReference type="Proteomes" id="UP000018851">
    <property type="component" value="Chromosome"/>
</dbReference>
<dbReference type="AlphaFoldDB" id="W0A8P4"/>
<evidence type="ECO:0008006" key="3">
    <source>
        <dbReference type="Google" id="ProtNLM"/>
    </source>
</evidence>
<sequence>MTRGAALALLMFLAGCDTLPRDPGGTLERVETTHRLRVGVAAGLPVSRTDRPARLIEALERRTGARAEIRRGAAEPLFVALRAGRLDLVIAPVAADSPWATDITFGPPLATTGEGDDRLDLVAAMRNGENRWIMLIERASRAVAPAAASR</sequence>
<keyword evidence="2" id="KW-1185">Reference proteome</keyword>
<evidence type="ECO:0000313" key="2">
    <source>
        <dbReference type="Proteomes" id="UP000018851"/>
    </source>
</evidence>
<dbReference type="Gene3D" id="3.40.190.10">
    <property type="entry name" value="Periplasmic binding protein-like II"/>
    <property type="match status" value="1"/>
</dbReference>
<dbReference type="RefSeq" id="WP_025291154.1">
    <property type="nucleotide sequence ID" value="NZ_CP006644.1"/>
</dbReference>